<keyword evidence="3" id="KW-0804">Transcription</keyword>
<evidence type="ECO:0000256" key="5">
    <source>
        <dbReference type="SAM" id="MobiDB-lite"/>
    </source>
</evidence>
<dbReference type="InterPro" id="IPR001138">
    <property type="entry name" value="Zn2Cys6_DnaBD"/>
</dbReference>
<reference evidence="8" key="1">
    <citation type="journal article" date="2017" name="Genome Biol.">
        <title>Comparative genomics reveals high biological diversity and specific adaptations in the industrially and medically important fungal genus Aspergillus.</title>
        <authorList>
            <person name="de Vries R.P."/>
            <person name="Riley R."/>
            <person name="Wiebenga A."/>
            <person name="Aguilar-Osorio G."/>
            <person name="Amillis S."/>
            <person name="Uchima C.A."/>
            <person name="Anderluh G."/>
            <person name="Asadollahi M."/>
            <person name="Askin M."/>
            <person name="Barry K."/>
            <person name="Battaglia E."/>
            <person name="Bayram O."/>
            <person name="Benocci T."/>
            <person name="Braus-Stromeyer S.A."/>
            <person name="Caldana C."/>
            <person name="Canovas D."/>
            <person name="Cerqueira G.C."/>
            <person name="Chen F."/>
            <person name="Chen W."/>
            <person name="Choi C."/>
            <person name="Clum A."/>
            <person name="Dos Santos R.A."/>
            <person name="Damasio A.R."/>
            <person name="Diallinas G."/>
            <person name="Emri T."/>
            <person name="Fekete E."/>
            <person name="Flipphi M."/>
            <person name="Freyberg S."/>
            <person name="Gallo A."/>
            <person name="Gournas C."/>
            <person name="Habgood R."/>
            <person name="Hainaut M."/>
            <person name="Harispe M.L."/>
            <person name="Henrissat B."/>
            <person name="Hilden K.S."/>
            <person name="Hope R."/>
            <person name="Hossain A."/>
            <person name="Karabika E."/>
            <person name="Karaffa L."/>
            <person name="Karanyi Z."/>
            <person name="Krasevec N."/>
            <person name="Kuo A."/>
            <person name="Kusch H."/>
            <person name="LaButti K."/>
            <person name="Lagendijk E.L."/>
            <person name="Lapidus A."/>
            <person name="Levasseur A."/>
            <person name="Lindquist E."/>
            <person name="Lipzen A."/>
            <person name="Logrieco A.F."/>
            <person name="MacCabe A."/>
            <person name="Maekelae M.R."/>
            <person name="Malavazi I."/>
            <person name="Melin P."/>
            <person name="Meyer V."/>
            <person name="Mielnichuk N."/>
            <person name="Miskei M."/>
            <person name="Molnar A.P."/>
            <person name="Mule G."/>
            <person name="Ngan C.Y."/>
            <person name="Orejas M."/>
            <person name="Orosz E."/>
            <person name="Ouedraogo J.P."/>
            <person name="Overkamp K.M."/>
            <person name="Park H.-S."/>
            <person name="Perrone G."/>
            <person name="Piumi F."/>
            <person name="Punt P.J."/>
            <person name="Ram A.F."/>
            <person name="Ramon A."/>
            <person name="Rauscher S."/>
            <person name="Record E."/>
            <person name="Riano-Pachon D.M."/>
            <person name="Robert V."/>
            <person name="Roehrig J."/>
            <person name="Ruller R."/>
            <person name="Salamov A."/>
            <person name="Salih N.S."/>
            <person name="Samson R.A."/>
            <person name="Sandor E."/>
            <person name="Sanguinetti M."/>
            <person name="Schuetze T."/>
            <person name="Sepcic K."/>
            <person name="Shelest E."/>
            <person name="Sherlock G."/>
            <person name="Sophianopoulou V."/>
            <person name="Squina F.M."/>
            <person name="Sun H."/>
            <person name="Susca A."/>
            <person name="Todd R.B."/>
            <person name="Tsang A."/>
            <person name="Unkles S.E."/>
            <person name="van de Wiele N."/>
            <person name="van Rossen-Uffink D."/>
            <person name="Oliveira J.V."/>
            <person name="Vesth T.C."/>
            <person name="Visser J."/>
            <person name="Yu J.-H."/>
            <person name="Zhou M."/>
            <person name="Andersen M.R."/>
            <person name="Archer D.B."/>
            <person name="Baker S.E."/>
            <person name="Benoit I."/>
            <person name="Brakhage A.A."/>
            <person name="Braus G.H."/>
            <person name="Fischer R."/>
            <person name="Frisvad J.C."/>
            <person name="Goldman G.H."/>
            <person name="Houbraken J."/>
            <person name="Oakley B."/>
            <person name="Pocsi I."/>
            <person name="Scazzocchio C."/>
            <person name="Seiboth B."/>
            <person name="vanKuyk P.A."/>
            <person name="Wortman J."/>
            <person name="Dyer P.S."/>
            <person name="Grigoriev I.V."/>
        </authorList>
    </citation>
    <scope>NUCLEOTIDE SEQUENCE [LARGE SCALE GENOMIC DNA]</scope>
    <source>
        <strain evidence="8">DTO 134E9</strain>
    </source>
</reference>
<evidence type="ECO:0000256" key="3">
    <source>
        <dbReference type="ARBA" id="ARBA00023163"/>
    </source>
</evidence>
<dbReference type="Gene3D" id="4.10.240.10">
    <property type="entry name" value="Zn(2)-C6 fungal-type DNA-binding domain"/>
    <property type="match status" value="1"/>
</dbReference>
<evidence type="ECO:0000259" key="6">
    <source>
        <dbReference type="PROSITE" id="PS50048"/>
    </source>
</evidence>
<keyword evidence="8" id="KW-1185">Reference proteome</keyword>
<dbReference type="Pfam" id="PF11951">
    <property type="entry name" value="Fungal_trans_2"/>
    <property type="match status" value="1"/>
</dbReference>
<feature type="domain" description="Zn(2)-C6 fungal-type" evidence="6">
    <location>
        <begin position="23"/>
        <end position="53"/>
    </location>
</feature>
<dbReference type="Pfam" id="PF00172">
    <property type="entry name" value="Zn_clus"/>
    <property type="match status" value="1"/>
</dbReference>
<evidence type="ECO:0000313" key="7">
    <source>
        <dbReference type="EMBL" id="OJJ38152.1"/>
    </source>
</evidence>
<keyword evidence="2" id="KW-0238">DNA-binding</keyword>
<evidence type="ECO:0000256" key="1">
    <source>
        <dbReference type="ARBA" id="ARBA00023015"/>
    </source>
</evidence>
<organism evidence="7 8">
    <name type="scientific">Aspergillus wentii DTO 134E9</name>
    <dbReference type="NCBI Taxonomy" id="1073089"/>
    <lineage>
        <taxon>Eukaryota</taxon>
        <taxon>Fungi</taxon>
        <taxon>Dikarya</taxon>
        <taxon>Ascomycota</taxon>
        <taxon>Pezizomycotina</taxon>
        <taxon>Eurotiomycetes</taxon>
        <taxon>Eurotiomycetidae</taxon>
        <taxon>Eurotiales</taxon>
        <taxon>Aspergillaceae</taxon>
        <taxon>Aspergillus</taxon>
        <taxon>Aspergillus subgen. Cremei</taxon>
    </lineage>
</organism>
<dbReference type="EMBL" id="KV878210">
    <property type="protein sequence ID" value="OJJ38152.1"/>
    <property type="molecule type" value="Genomic_DNA"/>
</dbReference>
<dbReference type="InterPro" id="IPR053157">
    <property type="entry name" value="Sterol_Uptake_Regulator"/>
</dbReference>
<dbReference type="GO" id="GO:0001228">
    <property type="term" value="F:DNA-binding transcription activator activity, RNA polymerase II-specific"/>
    <property type="evidence" value="ECO:0007669"/>
    <property type="project" value="TreeGrafter"/>
</dbReference>
<dbReference type="GeneID" id="63749364"/>
<dbReference type="SUPFAM" id="SSF57701">
    <property type="entry name" value="Zn2/Cys6 DNA-binding domain"/>
    <property type="match status" value="1"/>
</dbReference>
<protein>
    <recommendedName>
        <fullName evidence="6">Zn(2)-C6 fungal-type domain-containing protein</fullName>
    </recommendedName>
</protein>
<dbReference type="STRING" id="1073089.A0A1L9RT93"/>
<keyword evidence="1" id="KW-0805">Transcription regulation</keyword>
<dbReference type="CDD" id="cd00067">
    <property type="entry name" value="GAL4"/>
    <property type="match status" value="1"/>
</dbReference>
<dbReference type="SMART" id="SM00066">
    <property type="entry name" value="GAL4"/>
    <property type="match status" value="1"/>
</dbReference>
<proteinExistence type="predicted"/>
<dbReference type="Proteomes" id="UP000184383">
    <property type="component" value="Unassembled WGS sequence"/>
</dbReference>
<gene>
    <name evidence="7" type="ORF">ASPWEDRAFT_311930</name>
</gene>
<dbReference type="RefSeq" id="XP_040691828.1">
    <property type="nucleotide sequence ID" value="XM_040833516.1"/>
</dbReference>
<accession>A0A1L9RT93</accession>
<dbReference type="OrthoDB" id="5350673at2759"/>
<dbReference type="VEuPathDB" id="FungiDB:ASPWEDRAFT_311930"/>
<dbReference type="PROSITE" id="PS50048">
    <property type="entry name" value="ZN2_CY6_FUNGAL_2"/>
    <property type="match status" value="1"/>
</dbReference>
<evidence type="ECO:0000256" key="2">
    <source>
        <dbReference type="ARBA" id="ARBA00023125"/>
    </source>
</evidence>
<evidence type="ECO:0000256" key="4">
    <source>
        <dbReference type="ARBA" id="ARBA00023242"/>
    </source>
</evidence>
<evidence type="ECO:0000313" key="8">
    <source>
        <dbReference type="Proteomes" id="UP000184383"/>
    </source>
</evidence>
<sequence length="406" mass="45195">MTFSDIRGRLMWSRRSHTKSRNGCQQCKLRRIKCDEQPPQCSNCARRQIECDLTHRRPSPAFSASASTPSSATTSFNNPPTPSPSTLTAASTSSALDIPDLELLHHYTTVTYKTLPSGASSDQHALWQSQVVQLGFHHEFLLRGILSVSALHLLYLHPDRQESLSLRASTHQSLALSSVQEALNTVDTSNCVALFAFSCIIVVLAFATPRTLDSDPSTTNGSINKDILDWFHMIRGCNSVVQAQWPTLSTSFLAPLLHRGMRHETTASHSIPDSSKITSLHNLLLPSSTNPSVILPDAHRTACALAIHELLNTHTQISLLTSRGQDFIPEIFVWPIAIPDGFLGLLRERQPQAMVIFAYYAALLHRVDGLWFMRGWARYLIEHIDELLGEEWTSWLAWPKSCAGLD</sequence>
<dbReference type="GO" id="GO:0003677">
    <property type="term" value="F:DNA binding"/>
    <property type="evidence" value="ECO:0007669"/>
    <property type="project" value="UniProtKB-KW"/>
</dbReference>
<feature type="region of interest" description="Disordered" evidence="5">
    <location>
        <begin position="60"/>
        <end position="90"/>
    </location>
</feature>
<dbReference type="InterPro" id="IPR036864">
    <property type="entry name" value="Zn2-C6_fun-type_DNA-bd_sf"/>
</dbReference>
<dbReference type="InterPro" id="IPR021858">
    <property type="entry name" value="Fun_TF"/>
</dbReference>
<keyword evidence="4" id="KW-0539">Nucleus</keyword>
<name>A0A1L9RT93_ASPWE</name>
<dbReference type="AlphaFoldDB" id="A0A1L9RT93"/>
<dbReference type="PANTHER" id="PTHR47784">
    <property type="entry name" value="STEROL UPTAKE CONTROL PROTEIN 2"/>
    <property type="match status" value="1"/>
</dbReference>
<dbReference type="PANTHER" id="PTHR47784:SF5">
    <property type="entry name" value="STEROL UPTAKE CONTROL PROTEIN 2"/>
    <property type="match status" value="1"/>
</dbReference>
<dbReference type="GO" id="GO:0008270">
    <property type="term" value="F:zinc ion binding"/>
    <property type="evidence" value="ECO:0007669"/>
    <property type="project" value="InterPro"/>
</dbReference>
<dbReference type="PROSITE" id="PS00463">
    <property type="entry name" value="ZN2_CY6_FUNGAL_1"/>
    <property type="match status" value="1"/>
</dbReference>